<proteinExistence type="predicted"/>
<reference evidence="1 2" key="1">
    <citation type="submission" date="2024-04" db="EMBL/GenBank/DDBJ databases">
        <authorList>
            <person name="Rising A."/>
            <person name="Reimegard J."/>
            <person name="Sonavane S."/>
            <person name="Akerstrom W."/>
            <person name="Nylinder S."/>
            <person name="Hedman E."/>
            <person name="Kallberg Y."/>
        </authorList>
    </citation>
    <scope>NUCLEOTIDE SEQUENCE [LARGE SCALE GENOMIC DNA]</scope>
</reference>
<dbReference type="EMBL" id="CAXIEN010000207">
    <property type="protein sequence ID" value="CAL1286716.1"/>
    <property type="molecule type" value="Genomic_DNA"/>
</dbReference>
<evidence type="ECO:0000313" key="2">
    <source>
        <dbReference type="Proteomes" id="UP001497382"/>
    </source>
</evidence>
<keyword evidence="2" id="KW-1185">Reference proteome</keyword>
<evidence type="ECO:0000313" key="1">
    <source>
        <dbReference type="EMBL" id="CAL1286716.1"/>
    </source>
</evidence>
<comment type="caution">
    <text evidence="1">The sequence shown here is derived from an EMBL/GenBank/DDBJ whole genome shotgun (WGS) entry which is preliminary data.</text>
</comment>
<accession>A0AAV2AT25</accession>
<name>A0AAV2AT25_9ARAC</name>
<dbReference type="Proteomes" id="UP001497382">
    <property type="component" value="Unassembled WGS sequence"/>
</dbReference>
<protein>
    <submittedName>
        <fullName evidence="1">Uncharacterized protein</fullName>
    </submittedName>
</protein>
<dbReference type="AlphaFoldDB" id="A0AAV2AT25"/>
<sequence>MQPWEKTEGYFDRWNFQPTKSVGSKKIRGGGKDKSWREEKKNVLTLYLKNFKIKIIFIHNTKEKQYQ</sequence>
<organism evidence="1 2">
    <name type="scientific">Larinioides sclopetarius</name>
    <dbReference type="NCBI Taxonomy" id="280406"/>
    <lineage>
        <taxon>Eukaryota</taxon>
        <taxon>Metazoa</taxon>
        <taxon>Ecdysozoa</taxon>
        <taxon>Arthropoda</taxon>
        <taxon>Chelicerata</taxon>
        <taxon>Arachnida</taxon>
        <taxon>Araneae</taxon>
        <taxon>Araneomorphae</taxon>
        <taxon>Entelegynae</taxon>
        <taxon>Araneoidea</taxon>
        <taxon>Araneidae</taxon>
        <taxon>Larinioides</taxon>
    </lineage>
</organism>
<gene>
    <name evidence="1" type="ORF">LARSCL_LOCUS14403</name>
</gene>